<dbReference type="EMBL" id="CM017321">
    <property type="protein sequence ID" value="KAE7998714.1"/>
    <property type="molecule type" value="Genomic_DNA"/>
</dbReference>
<dbReference type="GO" id="GO:0016491">
    <property type="term" value="F:oxidoreductase activity"/>
    <property type="evidence" value="ECO:0007669"/>
    <property type="project" value="UniProtKB-KW"/>
</dbReference>
<keyword evidence="13" id="KW-1185">Reference proteome</keyword>
<evidence type="ECO:0000256" key="2">
    <source>
        <dbReference type="ARBA" id="ARBA00008312"/>
    </source>
</evidence>
<feature type="binding site" evidence="9">
    <location>
        <position position="97"/>
    </location>
    <ligand>
        <name>FAD</name>
        <dbReference type="ChEBI" id="CHEBI:57692"/>
    </ligand>
</feature>
<dbReference type="Gene3D" id="3.50.50.60">
    <property type="entry name" value="FAD/NAD(P)-binding domain"/>
    <property type="match status" value="1"/>
</dbReference>
<dbReference type="InterPro" id="IPR021163">
    <property type="entry name" value="Ferredox_Rdtase_adrenod"/>
</dbReference>
<dbReference type="Pfam" id="PF07992">
    <property type="entry name" value="Pyr_redox_2"/>
    <property type="match status" value="1"/>
</dbReference>
<comment type="subcellular location">
    <subcellularLocation>
        <location evidence="8">Mitochondrion</location>
    </subcellularLocation>
</comment>
<feature type="binding site" evidence="10">
    <location>
        <position position="398"/>
    </location>
    <ligand>
        <name>NADP(+)</name>
        <dbReference type="ChEBI" id="CHEBI:58349"/>
    </ligand>
</feature>
<reference evidence="12 13" key="1">
    <citation type="submission" date="2019-06" db="EMBL/GenBank/DDBJ databases">
        <title>A chromosomal-level reference genome of Carpinus fangiana (Coryloideae, Betulaceae).</title>
        <authorList>
            <person name="Yang X."/>
            <person name="Wang Z."/>
            <person name="Zhang L."/>
            <person name="Hao G."/>
            <person name="Liu J."/>
            <person name="Yang Y."/>
        </authorList>
    </citation>
    <scope>NUCLEOTIDE SEQUENCE [LARGE SCALE GENOMIC DNA]</scope>
    <source>
        <strain evidence="12">Cfa_2016G</strain>
        <tissue evidence="12">Leaf</tissue>
    </source>
</reference>
<dbReference type="PANTHER" id="PTHR48467">
    <property type="entry name" value="GLUTAMATE SYNTHASE 1 [NADH], CHLOROPLASTIC-LIKE"/>
    <property type="match status" value="1"/>
</dbReference>
<feature type="binding site" evidence="9">
    <location>
        <begin position="398"/>
        <end position="400"/>
    </location>
    <ligand>
        <name>FAD</name>
        <dbReference type="ChEBI" id="CHEBI:57692"/>
    </ligand>
</feature>
<evidence type="ECO:0000256" key="10">
    <source>
        <dbReference type="PIRSR" id="PIRSR000362-2"/>
    </source>
</evidence>
<dbReference type="SUPFAM" id="SSF51971">
    <property type="entry name" value="Nucleotide-binding domain"/>
    <property type="match status" value="2"/>
</dbReference>
<evidence type="ECO:0000259" key="11">
    <source>
        <dbReference type="Pfam" id="PF07992"/>
    </source>
</evidence>
<organism evidence="12 13">
    <name type="scientific">Carpinus fangiana</name>
    <dbReference type="NCBI Taxonomy" id="176857"/>
    <lineage>
        <taxon>Eukaryota</taxon>
        <taxon>Viridiplantae</taxon>
        <taxon>Streptophyta</taxon>
        <taxon>Embryophyta</taxon>
        <taxon>Tracheophyta</taxon>
        <taxon>Spermatophyta</taxon>
        <taxon>Magnoliopsida</taxon>
        <taxon>eudicotyledons</taxon>
        <taxon>Gunneridae</taxon>
        <taxon>Pentapetalae</taxon>
        <taxon>rosids</taxon>
        <taxon>fabids</taxon>
        <taxon>Fagales</taxon>
        <taxon>Betulaceae</taxon>
        <taxon>Carpinus</taxon>
    </lineage>
</organism>
<dbReference type="AlphaFoldDB" id="A0A5N6QK00"/>
<evidence type="ECO:0000313" key="12">
    <source>
        <dbReference type="EMBL" id="KAE7998714.1"/>
    </source>
</evidence>
<comment type="catalytic activity">
    <reaction evidence="7 8">
        <text>2 reduced [adrenodoxin] + NADP(+) + H(+) = 2 oxidized [adrenodoxin] + NADPH</text>
        <dbReference type="Rhea" id="RHEA:42312"/>
        <dbReference type="Rhea" id="RHEA-COMP:9998"/>
        <dbReference type="Rhea" id="RHEA-COMP:9999"/>
        <dbReference type="ChEBI" id="CHEBI:15378"/>
        <dbReference type="ChEBI" id="CHEBI:33737"/>
        <dbReference type="ChEBI" id="CHEBI:33738"/>
        <dbReference type="ChEBI" id="CHEBI:57783"/>
        <dbReference type="ChEBI" id="CHEBI:58349"/>
        <dbReference type="EC" id="1.18.1.6"/>
    </reaction>
</comment>
<keyword evidence="6 8" id="KW-0560">Oxidoreductase</keyword>
<evidence type="ECO:0000256" key="6">
    <source>
        <dbReference type="ARBA" id="ARBA00023002"/>
    </source>
</evidence>
<dbReference type="PRINTS" id="PR00419">
    <property type="entry name" value="ADXRDTASE"/>
</dbReference>
<feature type="domain" description="FAD/NAD(P)-binding" evidence="11">
    <location>
        <begin position="23"/>
        <end position="200"/>
    </location>
</feature>
<evidence type="ECO:0000256" key="5">
    <source>
        <dbReference type="ARBA" id="ARBA00022857"/>
    </source>
</evidence>
<dbReference type="InterPro" id="IPR036188">
    <property type="entry name" value="FAD/NAD-bd_sf"/>
</dbReference>
<dbReference type="EC" id="1.18.1.6" evidence="8"/>
<feature type="binding site" evidence="9">
    <location>
        <position position="391"/>
    </location>
    <ligand>
        <name>FAD</name>
        <dbReference type="ChEBI" id="CHEBI:57692"/>
    </ligand>
</feature>
<dbReference type="Gene3D" id="3.40.50.720">
    <property type="entry name" value="NAD(P)-binding Rossmann-like Domain"/>
    <property type="match status" value="1"/>
</dbReference>
<evidence type="ECO:0000256" key="7">
    <source>
        <dbReference type="ARBA" id="ARBA00048933"/>
    </source>
</evidence>
<comment type="cofactor">
    <cofactor evidence="1 8 9">
        <name>FAD</name>
        <dbReference type="ChEBI" id="CHEBI:57692"/>
    </cofactor>
</comment>
<sequence length="487" mass="53917">MAIFNSRTCLSRSFSTLSSQPLRVCVVGSGPAGFYTAEKMLKAHQGAQVDIIDRLPTPFGLVRSGVAPDHPETKIVMNQFSRAAQHERCSFFGNVTLGSSISLTELRELYHVVVLSYGAESDRVLGIPGEDLIGIHSAREFVWWYNGHPDCKNLDPDLKNTDTAVILGQGNVALDVARILLRPPTELTTTDIASHALAALEESSIRKVYLVGRRGPVQAACTAKELREVLGIKDLYIRIQEADLLKAPEDEEELKNNRIQRRVYELLSKAAATAPSYPRSGQRELHFVFFQKPDRFLESDERRGHVSGLQFEKTALKGSDSSQCIEAANFVSYTTLSTLLMVLKSIGYKSVPVDGLPFDHQKGVVPNIRGRVLHDASGDPTLLEGLYVCGWLKRGPTGIIATNLYCAEETVLSISEDLDQGVLATKSGLPKPGREGLLHLLDNRNVRVIPFSDWEKIDSTERRLGSLKNKPREKLATWEELLKVAME</sequence>
<dbReference type="PIRSF" id="PIRSF000362">
    <property type="entry name" value="FNR"/>
    <property type="match status" value="1"/>
</dbReference>
<feature type="binding site" evidence="9">
    <location>
        <position position="61"/>
    </location>
    <ligand>
        <name>FAD</name>
        <dbReference type="ChEBI" id="CHEBI:57692"/>
    </ligand>
</feature>
<dbReference type="PANTHER" id="PTHR48467:SF1">
    <property type="entry name" value="GLUTAMATE SYNTHASE 1 [NADH], CHLOROPLASTIC-LIKE"/>
    <property type="match status" value="1"/>
</dbReference>
<dbReference type="InterPro" id="IPR023753">
    <property type="entry name" value="FAD/NAD-binding_dom"/>
</dbReference>
<dbReference type="InterPro" id="IPR055275">
    <property type="entry name" value="Ferredox_Rdtase"/>
</dbReference>
<evidence type="ECO:0000256" key="8">
    <source>
        <dbReference type="PIRNR" id="PIRNR000362"/>
    </source>
</evidence>
<feature type="binding site" evidence="10">
    <location>
        <begin position="169"/>
        <end position="172"/>
    </location>
    <ligand>
        <name>NADP(+)</name>
        <dbReference type="ChEBI" id="CHEBI:58349"/>
    </ligand>
</feature>
<evidence type="ECO:0000256" key="1">
    <source>
        <dbReference type="ARBA" id="ARBA00001974"/>
    </source>
</evidence>
<name>A0A5N6QK00_9ROSI</name>
<evidence type="ECO:0000256" key="3">
    <source>
        <dbReference type="ARBA" id="ARBA00022630"/>
    </source>
</evidence>
<feature type="binding site" evidence="10">
    <location>
        <position position="225"/>
    </location>
    <ligand>
        <name>NADP(+)</name>
        <dbReference type="ChEBI" id="CHEBI:58349"/>
    </ligand>
</feature>
<feature type="binding site" evidence="9">
    <location>
        <position position="32"/>
    </location>
    <ligand>
        <name>FAD</name>
        <dbReference type="ChEBI" id="CHEBI:57692"/>
    </ligand>
</feature>
<protein>
    <recommendedName>
        <fullName evidence="8">NADPH:adrenodoxin oxidoreductase, mitochondrial</fullName>
        <ecNumber evidence="8">1.18.1.6</ecNumber>
    </recommendedName>
</protein>
<keyword evidence="4 8" id="KW-0274">FAD</keyword>
<keyword evidence="8" id="KW-0496">Mitochondrion</keyword>
<feature type="binding site" evidence="10">
    <location>
        <begin position="213"/>
        <end position="214"/>
    </location>
    <ligand>
        <name>NADP(+)</name>
        <dbReference type="ChEBI" id="CHEBI:58349"/>
    </ligand>
</feature>
<dbReference type="Proteomes" id="UP000327013">
    <property type="component" value="Chromosome 1"/>
</dbReference>
<dbReference type="GO" id="GO:0005739">
    <property type="term" value="C:mitochondrion"/>
    <property type="evidence" value="ECO:0007669"/>
    <property type="project" value="UniProtKB-SubCell"/>
</dbReference>
<evidence type="ECO:0000256" key="4">
    <source>
        <dbReference type="ARBA" id="ARBA00022827"/>
    </source>
</evidence>
<gene>
    <name evidence="12" type="ORF">FH972_003227</name>
</gene>
<accession>A0A5N6QK00</accession>
<evidence type="ECO:0000313" key="13">
    <source>
        <dbReference type="Proteomes" id="UP000327013"/>
    </source>
</evidence>
<evidence type="ECO:0000256" key="9">
    <source>
        <dbReference type="PIRSR" id="PIRSR000362-1"/>
    </source>
</evidence>
<dbReference type="OrthoDB" id="333024at2759"/>
<comment type="similarity">
    <text evidence="2 8">Belongs to the ferredoxin--NADP reductase type 1 family.</text>
</comment>
<keyword evidence="3 8" id="KW-0285">Flavoprotein</keyword>
<keyword evidence="5 8" id="KW-0521">NADP</keyword>
<proteinExistence type="inferred from homology"/>